<gene>
    <name evidence="1" type="ORF">FRUB_04058</name>
</gene>
<proteinExistence type="predicted"/>
<sequence length="103" mass="11608">MGGGAGSMNIDGKPLTDLINELPYGKFGEIVRKEIDPLWGKNQNDMKAFRVVMRYVPKQEPEEHAVTVEAKDEEEAKKLAYDQAADELSYEELWVHKLTEIGG</sequence>
<comment type="caution">
    <text evidence="1">The sequence shown here is derived from an EMBL/GenBank/DDBJ whole genome shotgun (WGS) entry which is preliminary data.</text>
</comment>
<keyword evidence="2" id="KW-1185">Reference proteome</keyword>
<evidence type="ECO:0000313" key="2">
    <source>
        <dbReference type="Proteomes" id="UP000214646"/>
    </source>
</evidence>
<organism evidence="1 2">
    <name type="scientific">Fimbriiglobus ruber</name>
    <dbReference type="NCBI Taxonomy" id="1908690"/>
    <lineage>
        <taxon>Bacteria</taxon>
        <taxon>Pseudomonadati</taxon>
        <taxon>Planctomycetota</taxon>
        <taxon>Planctomycetia</taxon>
        <taxon>Gemmatales</taxon>
        <taxon>Gemmataceae</taxon>
        <taxon>Fimbriiglobus</taxon>
    </lineage>
</organism>
<dbReference type="Proteomes" id="UP000214646">
    <property type="component" value="Unassembled WGS sequence"/>
</dbReference>
<evidence type="ECO:0000313" key="1">
    <source>
        <dbReference type="EMBL" id="OWK41980.1"/>
    </source>
</evidence>
<protein>
    <submittedName>
        <fullName evidence="1">Uncharacterized protein</fullName>
    </submittedName>
</protein>
<name>A0A225DKG3_9BACT</name>
<reference evidence="2" key="1">
    <citation type="submission" date="2017-06" db="EMBL/GenBank/DDBJ databases">
        <title>Genome analysis of Fimbriiglobus ruber SP5, the first member of the order Planctomycetales with confirmed chitinolytic capability.</title>
        <authorList>
            <person name="Ravin N.V."/>
            <person name="Rakitin A.L."/>
            <person name="Ivanova A.A."/>
            <person name="Beletsky A.V."/>
            <person name="Kulichevskaya I.S."/>
            <person name="Mardanov A.V."/>
            <person name="Dedysh S.N."/>
        </authorList>
    </citation>
    <scope>NUCLEOTIDE SEQUENCE [LARGE SCALE GENOMIC DNA]</scope>
    <source>
        <strain evidence="2">SP5</strain>
    </source>
</reference>
<accession>A0A225DKG3</accession>
<dbReference type="AlphaFoldDB" id="A0A225DKG3"/>
<dbReference type="EMBL" id="NIDE01000005">
    <property type="protein sequence ID" value="OWK41980.1"/>
    <property type="molecule type" value="Genomic_DNA"/>
</dbReference>